<evidence type="ECO:0000259" key="1">
    <source>
        <dbReference type="SMART" id="SM01117"/>
    </source>
</evidence>
<dbReference type="EMBL" id="AP024849">
    <property type="protein sequence ID" value="BCZ44479.1"/>
    <property type="molecule type" value="Genomic_DNA"/>
</dbReference>
<organism evidence="2 3">
    <name type="scientific">Clostridium gelidum</name>
    <dbReference type="NCBI Taxonomy" id="704125"/>
    <lineage>
        <taxon>Bacteria</taxon>
        <taxon>Bacillati</taxon>
        <taxon>Bacillota</taxon>
        <taxon>Clostridia</taxon>
        <taxon>Eubacteriales</taxon>
        <taxon>Clostridiaceae</taxon>
        <taxon>Clostridium</taxon>
    </lineage>
</organism>
<dbReference type="InterPro" id="IPR001199">
    <property type="entry name" value="Cyt_B5-like_heme/steroid-bd"/>
</dbReference>
<evidence type="ECO:0000313" key="3">
    <source>
        <dbReference type="Proteomes" id="UP000824633"/>
    </source>
</evidence>
<dbReference type="InterPro" id="IPR036400">
    <property type="entry name" value="Cyt_B5-like_heme/steroid_sf"/>
</dbReference>
<keyword evidence="3" id="KW-1185">Reference proteome</keyword>
<accession>A0ABN6IRC1</accession>
<reference evidence="3" key="1">
    <citation type="submission" date="2021-07" db="EMBL/GenBank/DDBJ databases">
        <title>Complete genome sequencing of a Clostridium isolate.</title>
        <authorList>
            <person name="Ueki A."/>
            <person name="Tonouchi A."/>
        </authorList>
    </citation>
    <scope>NUCLEOTIDE SEQUENCE [LARGE SCALE GENOMIC DNA]</scope>
    <source>
        <strain evidence="3">C5S11</strain>
    </source>
</reference>
<dbReference type="Proteomes" id="UP000824633">
    <property type="component" value="Chromosome"/>
</dbReference>
<dbReference type="SUPFAM" id="SSF55856">
    <property type="entry name" value="Cytochrome b5-like heme/steroid binding domain"/>
    <property type="match status" value="1"/>
</dbReference>
<gene>
    <name evidence="2" type="ORF">psyc5s11_05460</name>
</gene>
<proteinExistence type="predicted"/>
<dbReference type="Pfam" id="PF00173">
    <property type="entry name" value="Cyt-b5"/>
    <property type="match status" value="1"/>
</dbReference>
<dbReference type="Gene3D" id="3.10.120.10">
    <property type="entry name" value="Cytochrome b5-like heme/steroid binding domain"/>
    <property type="match status" value="1"/>
</dbReference>
<evidence type="ECO:0000313" key="2">
    <source>
        <dbReference type="EMBL" id="BCZ44479.1"/>
    </source>
</evidence>
<protein>
    <recommendedName>
        <fullName evidence="1">Cytochrome b5 heme-binding domain-containing protein</fullName>
    </recommendedName>
</protein>
<sequence length="192" mass="21348">MAAYFDFKTINELIGDNYYRQQKEFTLEELAQYDGSNGKPSYVAIDGIVYDLSKVSAWKGGKHFDGNTAGKDLTAQFKSCHGMSTLKNLPKVGVLTVNNSRNPVAMNEGIIQDKSKFTPDDWVKFITPLVNRAMAEAKAGINPEHLYQEFILSGVLVGLGKNPQEAIDQVEEWEKNGTSQLLANSKMNRGCY</sequence>
<dbReference type="SMART" id="SM01117">
    <property type="entry name" value="Cyt-b5"/>
    <property type="match status" value="1"/>
</dbReference>
<name>A0ABN6IRC1_9CLOT</name>
<dbReference type="RefSeq" id="WP_224036150.1">
    <property type="nucleotide sequence ID" value="NZ_AP024849.1"/>
</dbReference>
<feature type="domain" description="Cytochrome b5 heme-binding" evidence="1">
    <location>
        <begin position="25"/>
        <end position="96"/>
    </location>
</feature>